<comment type="caution">
    <text evidence="1">The sequence shown here is derived from an EMBL/GenBank/DDBJ whole genome shotgun (WGS) entry which is preliminary data.</text>
</comment>
<organism evidence="1 2">
    <name type="scientific">Fibrella aquatilis</name>
    <dbReference type="NCBI Taxonomy" id="2817059"/>
    <lineage>
        <taxon>Bacteria</taxon>
        <taxon>Pseudomonadati</taxon>
        <taxon>Bacteroidota</taxon>
        <taxon>Cytophagia</taxon>
        <taxon>Cytophagales</taxon>
        <taxon>Spirosomataceae</taxon>
        <taxon>Fibrella</taxon>
    </lineage>
</organism>
<accession>A0A939JY86</accession>
<keyword evidence="2" id="KW-1185">Reference proteome</keyword>
<proteinExistence type="predicted"/>
<dbReference type="AlphaFoldDB" id="A0A939JY86"/>
<evidence type="ECO:0000313" key="2">
    <source>
        <dbReference type="Proteomes" id="UP000664795"/>
    </source>
</evidence>
<gene>
    <name evidence="1" type="ORF">J2I48_22305</name>
</gene>
<reference evidence="1 2" key="1">
    <citation type="submission" date="2021-03" db="EMBL/GenBank/DDBJ databases">
        <title>Fibrella sp. HMF5036 genome sequencing and assembly.</title>
        <authorList>
            <person name="Kang H."/>
            <person name="Kim H."/>
            <person name="Bae S."/>
            <person name="Joh K."/>
        </authorList>
    </citation>
    <scope>NUCLEOTIDE SEQUENCE [LARGE SCALE GENOMIC DNA]</scope>
    <source>
        <strain evidence="1 2">HMF5036</strain>
    </source>
</reference>
<name>A0A939JY86_9BACT</name>
<sequence>MKQYKVEALVYFSELSMNAKRNAENLASRSKDEIQTKLEHYAAQGYRLASTTSTMSDSALYVHLFFEKDQ</sequence>
<evidence type="ECO:0000313" key="1">
    <source>
        <dbReference type="EMBL" id="MBO0933757.1"/>
    </source>
</evidence>
<dbReference type="Proteomes" id="UP000664795">
    <property type="component" value="Unassembled WGS sequence"/>
</dbReference>
<dbReference type="EMBL" id="JAFMYU010000022">
    <property type="protein sequence ID" value="MBO0933757.1"/>
    <property type="molecule type" value="Genomic_DNA"/>
</dbReference>
<protein>
    <submittedName>
        <fullName evidence="1">DUF4177 domain-containing protein</fullName>
    </submittedName>
</protein>